<sequence>MISLAIVTSQTTRQLSSHRRNVDRTDRQGALGERKLNPERQWGRRVRLAELLRRENSGSVESKFFSRFTFNVCTDLVEVGFVR</sequence>
<comment type="caution">
    <text evidence="1">The sequence shown here is derived from an EMBL/GenBank/DDBJ whole genome shotgun (WGS) entry which is preliminary data.</text>
</comment>
<proteinExistence type="predicted"/>
<dbReference type="EMBL" id="BGZK01000009">
    <property type="protein sequence ID" value="GBP03074.1"/>
    <property type="molecule type" value="Genomic_DNA"/>
</dbReference>
<evidence type="ECO:0000313" key="2">
    <source>
        <dbReference type="Proteomes" id="UP000299102"/>
    </source>
</evidence>
<gene>
    <name evidence="1" type="ORF">EVAR_2561_1</name>
</gene>
<accession>A0A4C1SM73</accession>
<evidence type="ECO:0000313" key="1">
    <source>
        <dbReference type="EMBL" id="GBP03074.1"/>
    </source>
</evidence>
<reference evidence="1 2" key="1">
    <citation type="journal article" date="2019" name="Commun. Biol.">
        <title>The bagworm genome reveals a unique fibroin gene that provides high tensile strength.</title>
        <authorList>
            <person name="Kono N."/>
            <person name="Nakamura H."/>
            <person name="Ohtoshi R."/>
            <person name="Tomita M."/>
            <person name="Numata K."/>
            <person name="Arakawa K."/>
        </authorList>
    </citation>
    <scope>NUCLEOTIDE SEQUENCE [LARGE SCALE GENOMIC DNA]</scope>
</reference>
<name>A0A4C1SM73_EUMVA</name>
<dbReference type="Proteomes" id="UP000299102">
    <property type="component" value="Unassembled WGS sequence"/>
</dbReference>
<protein>
    <submittedName>
        <fullName evidence="1">Uncharacterized protein</fullName>
    </submittedName>
</protein>
<keyword evidence="2" id="KW-1185">Reference proteome</keyword>
<dbReference type="AlphaFoldDB" id="A0A4C1SM73"/>
<organism evidence="1 2">
    <name type="scientific">Eumeta variegata</name>
    <name type="common">Bagworm moth</name>
    <name type="synonym">Eumeta japonica</name>
    <dbReference type="NCBI Taxonomy" id="151549"/>
    <lineage>
        <taxon>Eukaryota</taxon>
        <taxon>Metazoa</taxon>
        <taxon>Ecdysozoa</taxon>
        <taxon>Arthropoda</taxon>
        <taxon>Hexapoda</taxon>
        <taxon>Insecta</taxon>
        <taxon>Pterygota</taxon>
        <taxon>Neoptera</taxon>
        <taxon>Endopterygota</taxon>
        <taxon>Lepidoptera</taxon>
        <taxon>Glossata</taxon>
        <taxon>Ditrysia</taxon>
        <taxon>Tineoidea</taxon>
        <taxon>Psychidae</taxon>
        <taxon>Oiketicinae</taxon>
        <taxon>Eumeta</taxon>
    </lineage>
</organism>